<reference evidence="2" key="1">
    <citation type="journal article" date="2007" name="Nature">
        <title>The grapevine genome sequence suggests ancestral hexaploidization in major angiosperm phyla.</title>
        <authorList>
            <consortium name="The French-Italian Public Consortium for Grapevine Genome Characterization."/>
            <person name="Jaillon O."/>
            <person name="Aury J.-M."/>
            <person name="Noel B."/>
            <person name="Policriti A."/>
            <person name="Clepet C."/>
            <person name="Casagrande A."/>
            <person name="Choisne N."/>
            <person name="Aubourg S."/>
            <person name="Vitulo N."/>
            <person name="Jubin C."/>
            <person name="Vezzi A."/>
            <person name="Legeai F."/>
            <person name="Hugueney P."/>
            <person name="Dasilva C."/>
            <person name="Horner D."/>
            <person name="Mica E."/>
            <person name="Jublot D."/>
            <person name="Poulain J."/>
            <person name="Bruyere C."/>
            <person name="Billault A."/>
            <person name="Segurens B."/>
            <person name="Gouyvenoux M."/>
            <person name="Ugarte E."/>
            <person name="Cattonaro F."/>
            <person name="Anthouard V."/>
            <person name="Vico V."/>
            <person name="Del Fabbro C."/>
            <person name="Alaux M."/>
            <person name="Di Gaspero G."/>
            <person name="Dumas V."/>
            <person name="Felice N."/>
            <person name="Paillard S."/>
            <person name="Juman I."/>
            <person name="Moroldo M."/>
            <person name="Scalabrin S."/>
            <person name="Canaguier A."/>
            <person name="Le Clainche I."/>
            <person name="Malacrida G."/>
            <person name="Durand E."/>
            <person name="Pesole G."/>
            <person name="Laucou V."/>
            <person name="Chatelet P."/>
            <person name="Merdinoglu D."/>
            <person name="Delledonne M."/>
            <person name="Pezzotti M."/>
            <person name="Lecharny A."/>
            <person name="Scarpelli C."/>
            <person name="Artiguenave F."/>
            <person name="Pe M.E."/>
            <person name="Valle G."/>
            <person name="Morgante M."/>
            <person name="Caboche M."/>
            <person name="Adam-Blondon A.-F."/>
            <person name="Weissenbach J."/>
            <person name="Quetier F."/>
            <person name="Wincker P."/>
        </authorList>
    </citation>
    <scope>NUCLEOTIDE SEQUENCE [LARGE SCALE GENOMIC DNA]</scope>
    <source>
        <strain evidence="2">cv. Pinot noir / PN40024</strain>
    </source>
</reference>
<organism evidence="1 2">
    <name type="scientific">Vitis vinifera</name>
    <name type="common">Grape</name>
    <dbReference type="NCBI Taxonomy" id="29760"/>
    <lineage>
        <taxon>Eukaryota</taxon>
        <taxon>Viridiplantae</taxon>
        <taxon>Streptophyta</taxon>
        <taxon>Embryophyta</taxon>
        <taxon>Tracheophyta</taxon>
        <taxon>Spermatophyta</taxon>
        <taxon>Magnoliopsida</taxon>
        <taxon>eudicotyledons</taxon>
        <taxon>Gunneridae</taxon>
        <taxon>Pentapetalae</taxon>
        <taxon>rosids</taxon>
        <taxon>Vitales</taxon>
        <taxon>Vitaceae</taxon>
        <taxon>Viteae</taxon>
        <taxon>Vitis</taxon>
    </lineage>
</organism>
<evidence type="ECO:0000313" key="1">
    <source>
        <dbReference type="EMBL" id="CCB57172.1"/>
    </source>
</evidence>
<name>F6HQU1_VITVI</name>
<dbReference type="AlphaFoldDB" id="F6HQU1"/>
<dbReference type="EMBL" id="FN596008">
    <property type="protein sequence ID" value="CCB57172.1"/>
    <property type="molecule type" value="Genomic_DNA"/>
</dbReference>
<protein>
    <submittedName>
        <fullName evidence="1">Uncharacterized protein</fullName>
    </submittedName>
</protein>
<evidence type="ECO:0000313" key="2">
    <source>
        <dbReference type="Proteomes" id="UP000009183"/>
    </source>
</evidence>
<dbReference type="InParanoid" id="F6HQU1"/>
<dbReference type="HOGENOM" id="CLU_3400232_0_0_1"/>
<sequence>MLPYDDVLNHGFVGLLQTCGRKNLYIYVWVL</sequence>
<dbReference type="Proteomes" id="UP000009183">
    <property type="component" value="Chromosome 8"/>
</dbReference>
<dbReference type="PaxDb" id="29760-VIT_08s0040g00030.t01"/>
<gene>
    <name evidence="1" type="ordered locus">VIT_08s0040g00030</name>
</gene>
<proteinExistence type="predicted"/>
<accession>F6HQU1</accession>
<keyword evidence="2" id="KW-1185">Reference proteome</keyword>